<evidence type="ECO:0000256" key="6">
    <source>
        <dbReference type="ARBA" id="ARBA00022833"/>
    </source>
</evidence>
<dbReference type="FunFam" id="3.40.50.720:FF:000618">
    <property type="entry name" value="SUMO-activating enzyme subunit 2"/>
    <property type="match status" value="1"/>
</dbReference>
<dbReference type="PANTHER" id="PTHR10953:SF5">
    <property type="entry name" value="SUMO-ACTIVATING ENZYME SUBUNIT 2"/>
    <property type="match status" value="1"/>
</dbReference>
<evidence type="ECO:0000256" key="5">
    <source>
        <dbReference type="ARBA" id="ARBA00022786"/>
    </source>
</evidence>
<feature type="binding site" evidence="11">
    <location>
        <position position="84"/>
    </location>
    <ligand>
        <name>ATP</name>
        <dbReference type="ChEBI" id="CHEBI:30616"/>
    </ligand>
</feature>
<dbReference type="OrthoDB" id="10255449at2759"/>
<evidence type="ECO:0000259" key="16">
    <source>
        <dbReference type="Pfam" id="PF10585"/>
    </source>
</evidence>
<dbReference type="InterPro" id="IPR000594">
    <property type="entry name" value="ThiF_NAD_FAD-bd"/>
</dbReference>
<keyword evidence="6 9" id="KW-0862">Zinc</keyword>
<comment type="subunit">
    <text evidence="9">Heterodimer.</text>
</comment>
<dbReference type="Gene3D" id="1.10.10.520">
    <property type="entry name" value="Ubiquitin activating enzymes (Uba3). Chain: B, domain 2"/>
    <property type="match status" value="1"/>
</dbReference>
<proteinExistence type="inferred from homology"/>
<dbReference type="Pfam" id="PF14732">
    <property type="entry name" value="UAE_UbL"/>
    <property type="match status" value="1"/>
</dbReference>
<keyword evidence="5 9" id="KW-0833">Ubl conjugation pathway</keyword>
<dbReference type="InterPro" id="IPR042449">
    <property type="entry name" value="Ub-E1_IAD_1"/>
</dbReference>
<dbReference type="FunFam" id="3.50.50.80:FF:000004">
    <property type="entry name" value="Ubiquitin-activating enzyme E1-like"/>
    <property type="match status" value="1"/>
</dbReference>
<sequence length="632" mass="69989">MEEKQQTKPNPRDVGPRKALGSLHQRIKEARVLMVGAGGIGCELLKNLVLTGFGEIHIVDLDTIDLSNLNRQFLFGMQHIKKSKAMVAKETAGKFNPNVKLHAHHANIKDAEFNIKWYKGFNLVFNALDNLDARRHVNKMCLAADVPLVESGTTGFNGQVQVIKKGVTECYDCTPKPVPKSFPVCTIRSTPSQPIHCIVWAKSYLFTEIFGTSEDDSPEFDHTKDAENAQEIEALRRESQELKKIREQIGTDSFARSIFEKVFTRDIQRLCGMEDMWKRRKAPTALDYDTVETAAKGIPGHTANMDQKIWSLEENFVVFVDSLQRLSKRVQELHAEDGDKSILSFDKDDVDTLDFVAAAANLRSHVFGIELKSKFDIKQMAGNIIPAIATTNAITAGVCVLQAFKVLRQDLSSAQMVFLSRSSERVFSTEKLSAPNLSCDVCGVARATVEVDLSRATLDDLIEGYLKKGLGYGDEISILTDQLLYDPDFDDNVGNEFTSMGVEEGTFITVMDDNEEEGENGEILQPRVNLVLAVVNKEIEEDQDPIVPPEEGMVIPRKVKQVEAAPAPQEAHGAAAGAGMKRMHEDMADSNCGAKKRKLDDATAELSIKDGRRGKGKMEVVEVDDSGVIEID</sequence>
<dbReference type="InterPro" id="IPR035985">
    <property type="entry name" value="Ubiquitin-activating_enz"/>
</dbReference>
<dbReference type="AlphaFoldDB" id="A0A3N4LAD3"/>
<keyword evidence="3 9" id="KW-0479">Metal-binding</keyword>
<dbReference type="GO" id="GO:0005524">
    <property type="term" value="F:ATP binding"/>
    <property type="evidence" value="ECO:0007669"/>
    <property type="project" value="UniProtKB-UniRule"/>
</dbReference>
<evidence type="ECO:0000256" key="14">
    <source>
        <dbReference type="SAM" id="MobiDB-lite"/>
    </source>
</evidence>
<dbReference type="InterPro" id="IPR019572">
    <property type="entry name" value="UBA_E1_SCCH"/>
</dbReference>
<evidence type="ECO:0000259" key="15">
    <source>
        <dbReference type="Pfam" id="PF00899"/>
    </source>
</evidence>
<keyword evidence="19" id="KW-1185">Reference proteome</keyword>
<feature type="domain" description="Ubiquitin/SUMO-activating enzyme ubiquitin-like" evidence="17">
    <location>
        <begin position="449"/>
        <end position="516"/>
    </location>
</feature>
<dbReference type="SUPFAM" id="SSF69572">
    <property type="entry name" value="Activating enzymes of the ubiquitin-like proteins"/>
    <property type="match status" value="1"/>
</dbReference>
<keyword evidence="7 9" id="KW-0067">ATP-binding</keyword>
<comment type="similarity">
    <text evidence="2 9">Belongs to the ubiquitin-activating E1 family.</text>
</comment>
<feature type="compositionally biased region" description="Low complexity" evidence="14">
    <location>
        <begin position="564"/>
        <end position="579"/>
    </location>
</feature>
<evidence type="ECO:0000256" key="11">
    <source>
        <dbReference type="PIRSR" id="PIRSR039133-2"/>
    </source>
</evidence>
<feature type="domain" description="Ubiquitin-activating enzyme SCCH" evidence="16">
    <location>
        <begin position="322"/>
        <end position="378"/>
    </location>
</feature>
<dbReference type="PROSITE" id="PS00865">
    <property type="entry name" value="UBIQUITIN_ACTIVAT_2"/>
    <property type="match status" value="1"/>
</dbReference>
<feature type="binding site" evidence="12">
    <location>
        <position position="173"/>
    </location>
    <ligand>
        <name>Zn(2+)</name>
        <dbReference type="ChEBI" id="CHEBI:29105"/>
    </ligand>
</feature>
<dbReference type="InterPro" id="IPR023318">
    <property type="entry name" value="Ub_act_enz_dom_a_sf"/>
</dbReference>
<evidence type="ECO:0000256" key="12">
    <source>
        <dbReference type="PIRSR" id="PIRSR039133-3"/>
    </source>
</evidence>
<name>A0A3N4LAD3_9PEZI</name>
<evidence type="ECO:0000256" key="9">
    <source>
        <dbReference type="PIRNR" id="PIRNR039133"/>
    </source>
</evidence>
<gene>
    <name evidence="18" type="ORF">L211DRAFT_830311</name>
</gene>
<dbReference type="PANTHER" id="PTHR10953">
    <property type="entry name" value="UBIQUITIN-ACTIVATING ENZYME E1"/>
    <property type="match status" value="1"/>
</dbReference>
<evidence type="ECO:0000256" key="4">
    <source>
        <dbReference type="ARBA" id="ARBA00022741"/>
    </source>
</evidence>
<dbReference type="InterPro" id="IPR033127">
    <property type="entry name" value="UBQ-activ_enz_E1_Cys_AS"/>
</dbReference>
<feature type="binding site" evidence="12">
    <location>
        <position position="439"/>
    </location>
    <ligand>
        <name>Zn(2+)</name>
        <dbReference type="ChEBI" id="CHEBI:29105"/>
    </ligand>
</feature>
<protein>
    <recommendedName>
        <fullName evidence="8 9">Ubiquitin-activating enzyme E1-like</fullName>
    </recommendedName>
</protein>
<feature type="binding site" evidence="12">
    <location>
        <position position="442"/>
    </location>
    <ligand>
        <name>Zn(2+)</name>
        <dbReference type="ChEBI" id="CHEBI:29105"/>
    </ligand>
</feature>
<dbReference type="InParanoid" id="A0A3N4LAD3"/>
<dbReference type="PIRSF" id="PIRSF039133">
    <property type="entry name" value="SUMO_E1B"/>
    <property type="match status" value="1"/>
</dbReference>
<dbReference type="FunCoup" id="A0A3N4LAD3">
    <property type="interactions" value="1766"/>
</dbReference>
<dbReference type="Proteomes" id="UP000267821">
    <property type="component" value="Unassembled WGS sequence"/>
</dbReference>
<dbReference type="InterPro" id="IPR030661">
    <property type="entry name" value="Uba2"/>
</dbReference>
<feature type="region of interest" description="Disordered" evidence="14">
    <location>
        <begin position="564"/>
        <end position="598"/>
    </location>
</feature>
<evidence type="ECO:0000256" key="13">
    <source>
        <dbReference type="PROSITE-ProRule" id="PRU10132"/>
    </source>
</evidence>
<dbReference type="GO" id="GO:0031510">
    <property type="term" value="C:SUMO activating enzyme complex"/>
    <property type="evidence" value="ECO:0007669"/>
    <property type="project" value="UniProtKB-UniRule"/>
</dbReference>
<comment type="pathway">
    <text evidence="1 9">Protein modification; protein sumoylation.</text>
</comment>
<feature type="binding site" evidence="11">
    <location>
        <begin position="68"/>
        <end position="71"/>
    </location>
    <ligand>
        <name>ATP</name>
        <dbReference type="ChEBI" id="CHEBI:30616"/>
    </ligand>
</feature>
<feature type="binding site" evidence="11">
    <location>
        <position position="60"/>
    </location>
    <ligand>
        <name>ATP</name>
        <dbReference type="ChEBI" id="CHEBI:30616"/>
    </ligand>
</feature>
<organism evidence="18 19">
    <name type="scientific">Terfezia boudieri ATCC MYA-4762</name>
    <dbReference type="NCBI Taxonomy" id="1051890"/>
    <lineage>
        <taxon>Eukaryota</taxon>
        <taxon>Fungi</taxon>
        <taxon>Dikarya</taxon>
        <taxon>Ascomycota</taxon>
        <taxon>Pezizomycotina</taxon>
        <taxon>Pezizomycetes</taxon>
        <taxon>Pezizales</taxon>
        <taxon>Pezizaceae</taxon>
        <taxon>Terfezia</taxon>
    </lineage>
</organism>
<reference evidence="18 19" key="1">
    <citation type="journal article" date="2018" name="Nat. Ecol. Evol.">
        <title>Pezizomycetes genomes reveal the molecular basis of ectomycorrhizal truffle lifestyle.</title>
        <authorList>
            <person name="Murat C."/>
            <person name="Payen T."/>
            <person name="Noel B."/>
            <person name="Kuo A."/>
            <person name="Morin E."/>
            <person name="Chen J."/>
            <person name="Kohler A."/>
            <person name="Krizsan K."/>
            <person name="Balestrini R."/>
            <person name="Da Silva C."/>
            <person name="Montanini B."/>
            <person name="Hainaut M."/>
            <person name="Levati E."/>
            <person name="Barry K.W."/>
            <person name="Belfiori B."/>
            <person name="Cichocki N."/>
            <person name="Clum A."/>
            <person name="Dockter R.B."/>
            <person name="Fauchery L."/>
            <person name="Guy J."/>
            <person name="Iotti M."/>
            <person name="Le Tacon F."/>
            <person name="Lindquist E.A."/>
            <person name="Lipzen A."/>
            <person name="Malagnac F."/>
            <person name="Mello A."/>
            <person name="Molinier V."/>
            <person name="Miyauchi S."/>
            <person name="Poulain J."/>
            <person name="Riccioni C."/>
            <person name="Rubini A."/>
            <person name="Sitrit Y."/>
            <person name="Splivallo R."/>
            <person name="Traeger S."/>
            <person name="Wang M."/>
            <person name="Zifcakova L."/>
            <person name="Wipf D."/>
            <person name="Zambonelli A."/>
            <person name="Paolocci F."/>
            <person name="Nowrousian M."/>
            <person name="Ottonello S."/>
            <person name="Baldrian P."/>
            <person name="Spatafora J.W."/>
            <person name="Henrissat B."/>
            <person name="Nagy L.G."/>
            <person name="Aury J.M."/>
            <person name="Wincker P."/>
            <person name="Grigoriev I.V."/>
            <person name="Bonfante P."/>
            <person name="Martin F.M."/>
        </authorList>
    </citation>
    <scope>NUCLEOTIDE SEQUENCE [LARGE SCALE GENOMIC DNA]</scope>
    <source>
        <strain evidence="18 19">ATCC MYA-4762</strain>
    </source>
</reference>
<dbReference type="GO" id="GO:0005737">
    <property type="term" value="C:cytoplasm"/>
    <property type="evidence" value="ECO:0007669"/>
    <property type="project" value="TreeGrafter"/>
</dbReference>
<feature type="domain" description="THIF-type NAD/FAD binding fold" evidence="15">
    <location>
        <begin position="24"/>
        <end position="440"/>
    </location>
</feature>
<dbReference type="Pfam" id="PF00899">
    <property type="entry name" value="ThiF"/>
    <property type="match status" value="1"/>
</dbReference>
<dbReference type="EMBL" id="ML121587">
    <property type="protein sequence ID" value="RPB19596.1"/>
    <property type="molecule type" value="Genomic_DNA"/>
</dbReference>
<evidence type="ECO:0000256" key="7">
    <source>
        <dbReference type="ARBA" id="ARBA00022840"/>
    </source>
</evidence>
<keyword evidence="4 9" id="KW-0547">Nucleotide-binding</keyword>
<dbReference type="Gene3D" id="3.50.50.80">
    <property type="entry name" value="Ubiquitin-activating enzyme E1, inactive adenylation domain, subdomain 1"/>
    <property type="match status" value="1"/>
</dbReference>
<evidence type="ECO:0000313" key="19">
    <source>
        <dbReference type="Proteomes" id="UP000267821"/>
    </source>
</evidence>
<dbReference type="UniPathway" id="UPA00886"/>
<evidence type="ECO:0000256" key="1">
    <source>
        <dbReference type="ARBA" id="ARBA00004718"/>
    </source>
</evidence>
<feature type="active site" description="Glycyl thioester intermediate" evidence="10 13">
    <location>
        <position position="185"/>
    </location>
</feature>
<dbReference type="GO" id="GO:0016925">
    <property type="term" value="P:protein sumoylation"/>
    <property type="evidence" value="ECO:0007669"/>
    <property type="project" value="UniProtKB-UniRule"/>
</dbReference>
<feature type="binding site" evidence="12">
    <location>
        <position position="170"/>
    </location>
    <ligand>
        <name>Zn(2+)</name>
        <dbReference type="ChEBI" id="CHEBI:29105"/>
    </ligand>
</feature>
<feature type="binding site" evidence="11">
    <location>
        <begin position="129"/>
        <end position="134"/>
    </location>
    <ligand>
        <name>ATP</name>
        <dbReference type="ChEBI" id="CHEBI:30616"/>
    </ligand>
</feature>
<evidence type="ECO:0000256" key="10">
    <source>
        <dbReference type="PIRSR" id="PIRSR039133-1"/>
    </source>
</evidence>
<evidence type="ECO:0000256" key="3">
    <source>
        <dbReference type="ARBA" id="ARBA00022723"/>
    </source>
</evidence>
<dbReference type="STRING" id="1051890.A0A3N4LAD3"/>
<dbReference type="GO" id="GO:0046872">
    <property type="term" value="F:metal ion binding"/>
    <property type="evidence" value="ECO:0007669"/>
    <property type="project" value="UniProtKB-KW"/>
</dbReference>
<accession>A0A3N4LAD3</accession>
<dbReference type="Pfam" id="PF10585">
    <property type="entry name" value="UBA_E1_SCCH"/>
    <property type="match status" value="1"/>
</dbReference>
<evidence type="ECO:0000313" key="18">
    <source>
        <dbReference type="EMBL" id="RPB19596.1"/>
    </source>
</evidence>
<evidence type="ECO:0000259" key="17">
    <source>
        <dbReference type="Pfam" id="PF14732"/>
    </source>
</evidence>
<dbReference type="Gene3D" id="3.10.290.20">
    <property type="entry name" value="Ubiquitin-like 2 activating enzyme e1b. Chain: B, domain 3"/>
    <property type="match status" value="1"/>
</dbReference>
<dbReference type="InterPro" id="IPR028077">
    <property type="entry name" value="UAE_UbL_dom"/>
</dbReference>
<evidence type="ECO:0000256" key="8">
    <source>
        <dbReference type="ARBA" id="ARBA00073512"/>
    </source>
</evidence>
<feature type="binding site" evidence="11">
    <location>
        <begin position="36"/>
        <end position="41"/>
    </location>
    <ligand>
        <name>ATP</name>
        <dbReference type="ChEBI" id="CHEBI:30616"/>
    </ligand>
</feature>
<dbReference type="CDD" id="cd01489">
    <property type="entry name" value="Uba2_SUMO"/>
    <property type="match status" value="1"/>
</dbReference>
<dbReference type="GO" id="GO:0019948">
    <property type="term" value="F:SUMO activating enzyme activity"/>
    <property type="evidence" value="ECO:0007669"/>
    <property type="project" value="UniProtKB-UniRule"/>
</dbReference>
<dbReference type="InterPro" id="IPR045886">
    <property type="entry name" value="ThiF/MoeB/HesA"/>
</dbReference>
<evidence type="ECO:0000256" key="2">
    <source>
        <dbReference type="ARBA" id="ARBA00005673"/>
    </source>
</evidence>